<evidence type="ECO:0000313" key="3">
    <source>
        <dbReference type="EMBL" id="RGS15218.1"/>
    </source>
</evidence>
<evidence type="ECO:0000313" key="1">
    <source>
        <dbReference type="EMBL" id="MCW4163641.1"/>
    </source>
</evidence>
<dbReference type="EMBL" id="VZBT01000029">
    <property type="protein sequence ID" value="MQO03038.1"/>
    <property type="molecule type" value="Genomic_DNA"/>
</dbReference>
<dbReference type="Proteomes" id="UP000283872">
    <property type="component" value="Unassembled WGS sequence"/>
</dbReference>
<evidence type="ECO:0000313" key="4">
    <source>
        <dbReference type="Proteomes" id="UP000283872"/>
    </source>
</evidence>
<dbReference type="Proteomes" id="UP001209476">
    <property type="component" value="Unassembled WGS sequence"/>
</dbReference>
<dbReference type="AlphaFoldDB" id="A0A3E5E3W6"/>
<proteinExistence type="predicted"/>
<reference evidence="5" key="2">
    <citation type="submission" date="2019-09" db="EMBL/GenBank/DDBJ databases">
        <title>Distinct polysaccharide growth profiles of human intestinal Prevotella copri isolates.</title>
        <authorList>
            <person name="Fehlner-Peach H."/>
            <person name="Magnabosco C."/>
            <person name="Raghavan V."/>
            <person name="Scher J.U."/>
            <person name="Tett A."/>
            <person name="Cox L.M."/>
            <person name="Gottsegen C."/>
            <person name="Watters A."/>
            <person name="Wiltshire- Gordon J.D."/>
            <person name="Segata N."/>
            <person name="Bonneau R."/>
            <person name="Littman D.R."/>
        </authorList>
    </citation>
    <scope>NUCLEOTIDE SEQUENCE [LARGE SCALE GENOMIC DNA]</scope>
    <source>
        <strain evidence="5">iAK279</strain>
    </source>
</reference>
<reference evidence="1" key="3">
    <citation type="submission" date="2022-11" db="EMBL/GenBank/DDBJ databases">
        <title>Genomic repertoires linked with pathogenic potency of arthritogenic Prevotella copri isolated from the gut of rheumatoid arthritis patients.</title>
        <authorList>
            <person name="Nii T."/>
            <person name="Maeda Y."/>
            <person name="Motooka D."/>
            <person name="Naito M."/>
            <person name="Matsumoto Y."/>
            <person name="Ogawa T."/>
            <person name="Oguro-Igashira E."/>
            <person name="Kishikawa T."/>
            <person name="Yamashita M."/>
            <person name="Koizumi S."/>
            <person name="Kurakawa T."/>
            <person name="Okumura R."/>
            <person name="Kayama H."/>
            <person name="Murakami M."/>
            <person name="Sakaguchi T."/>
            <person name="Das B."/>
            <person name="Nakamura S."/>
            <person name="Okada Y."/>
            <person name="Kumanogoh A."/>
            <person name="Takeda K."/>
        </authorList>
    </citation>
    <scope>NUCLEOTIDE SEQUENCE</scope>
    <source>
        <strain evidence="1">RA-N001-16</strain>
    </source>
</reference>
<gene>
    <name evidence="3" type="ORF">DWY11_08765</name>
    <name evidence="2" type="ORF">F7D62_02715</name>
    <name evidence="1" type="ORF">ONS98_00075</name>
</gene>
<dbReference type="EMBL" id="QRVA01000019">
    <property type="protein sequence ID" value="RGS15218.1"/>
    <property type="molecule type" value="Genomic_DNA"/>
</dbReference>
<name>A0A3E5E3W6_9BACT</name>
<reference evidence="3 4" key="1">
    <citation type="submission" date="2018-08" db="EMBL/GenBank/DDBJ databases">
        <title>A genome reference for cultivated species of the human gut microbiota.</title>
        <authorList>
            <person name="Zou Y."/>
            <person name="Xue W."/>
            <person name="Luo G."/>
        </authorList>
    </citation>
    <scope>NUCLEOTIDE SEQUENCE [LARGE SCALE GENOMIC DNA]</scope>
    <source>
        <strain evidence="3 4">AF24-12</strain>
    </source>
</reference>
<organism evidence="3 4">
    <name type="scientific">Segatella copri</name>
    <dbReference type="NCBI Taxonomy" id="165179"/>
    <lineage>
        <taxon>Bacteria</taxon>
        <taxon>Pseudomonadati</taxon>
        <taxon>Bacteroidota</taxon>
        <taxon>Bacteroidia</taxon>
        <taxon>Bacteroidales</taxon>
        <taxon>Prevotellaceae</taxon>
        <taxon>Segatella</taxon>
    </lineage>
</organism>
<reference evidence="2" key="4">
    <citation type="submission" date="2023-10" db="EMBL/GenBank/DDBJ databases">
        <title>Distinct polysaccharide growth profiles of human intestinal Prevotella copri isolates.</title>
        <authorList>
            <person name="Fehlner-Peach H."/>
            <person name="Magnabosco C."/>
            <person name="Raghavan V."/>
            <person name="Scher J.U."/>
            <person name="Tett A."/>
            <person name="Cox L.M."/>
            <person name="Gottsegen C."/>
            <person name="Watters A."/>
            <person name="Wiltshire- Gordon J.D."/>
            <person name="Segata N."/>
            <person name="Bonneau R."/>
            <person name="Littman D.R."/>
        </authorList>
    </citation>
    <scope>NUCLEOTIDE SEQUENCE</scope>
    <source>
        <strain evidence="2">IAK279</strain>
    </source>
</reference>
<protein>
    <submittedName>
        <fullName evidence="3">Uncharacterized protein</fullName>
    </submittedName>
</protein>
<evidence type="ECO:0000313" key="5">
    <source>
        <dbReference type="Proteomes" id="UP000390763"/>
    </source>
</evidence>
<comment type="caution">
    <text evidence="3">The sequence shown here is derived from an EMBL/GenBank/DDBJ whole genome shotgun (WGS) entry which is preliminary data.</text>
</comment>
<evidence type="ECO:0000313" key="2">
    <source>
        <dbReference type="EMBL" id="MQO03038.1"/>
    </source>
</evidence>
<dbReference type="RefSeq" id="WP_117586824.1">
    <property type="nucleotide sequence ID" value="NZ_JAHOMZ010000028.1"/>
</dbReference>
<dbReference type="EMBL" id="JAPDUM010000001">
    <property type="protein sequence ID" value="MCW4163641.1"/>
    <property type="molecule type" value="Genomic_DNA"/>
</dbReference>
<sequence>MIKCNVTACGTISSSAEEKQSKDGEKFISFGMIVPLLGKDGTAKEVWVTVSAPGNKETAASYSAGRKVTVNGVMYIRKHDGNIYLNLRTDSNIEVNESTTNDRLEGSMEFRGKVSKKGIKELKDKKGKDFQSFAAFSSDKEGENREFTWVSFVNFSPIHEDYFAAEKYVEVHGDLQLGIFKGELQIECKVKSIAAWDLNKTTDANGTAQTAQS</sequence>
<dbReference type="Proteomes" id="UP000390763">
    <property type="component" value="Unassembled WGS sequence"/>
</dbReference>
<accession>A0A3E5E3W6</accession>